<name>A0ABT4A460_9BACT</name>
<sequence length="103" mass="11137">MPASTKGDCDYTAYNWPHGLGAGNKNFMDDVAFFLSRMDLRDDMFGNQKLRTYVIGYGDSSPMLQSMAMAGEGAFYRANSPAELRDALLSVIGESPAPASSTP</sequence>
<dbReference type="RefSeq" id="WP_267534657.1">
    <property type="nucleotide sequence ID" value="NZ_JAPNKA010000001.1"/>
</dbReference>
<evidence type="ECO:0000313" key="1">
    <source>
        <dbReference type="EMBL" id="MCY1075742.1"/>
    </source>
</evidence>
<proteinExistence type="predicted"/>
<gene>
    <name evidence="1" type="ORF">OV287_14800</name>
</gene>
<organism evidence="1 2">
    <name type="scientific">Archangium lansingense</name>
    <dbReference type="NCBI Taxonomy" id="2995310"/>
    <lineage>
        <taxon>Bacteria</taxon>
        <taxon>Pseudomonadati</taxon>
        <taxon>Myxococcota</taxon>
        <taxon>Myxococcia</taxon>
        <taxon>Myxococcales</taxon>
        <taxon>Cystobacterineae</taxon>
        <taxon>Archangiaceae</taxon>
        <taxon>Archangium</taxon>
    </lineage>
</organism>
<protein>
    <submittedName>
        <fullName evidence="1">Uncharacterized protein</fullName>
    </submittedName>
</protein>
<evidence type="ECO:0000313" key="2">
    <source>
        <dbReference type="Proteomes" id="UP001207654"/>
    </source>
</evidence>
<comment type="caution">
    <text evidence="1">The sequence shown here is derived from an EMBL/GenBank/DDBJ whole genome shotgun (WGS) entry which is preliminary data.</text>
</comment>
<reference evidence="1 2" key="1">
    <citation type="submission" date="2022-11" db="EMBL/GenBank/DDBJ databases">
        <title>Minimal conservation of predation-associated metabolite biosynthetic gene clusters underscores biosynthetic potential of Myxococcota including descriptions for ten novel species: Archangium lansinium sp. nov., Myxococcus landrumus sp. nov., Nannocystis bai.</title>
        <authorList>
            <person name="Ahearne A."/>
            <person name="Stevens C."/>
            <person name="Phillips K."/>
        </authorList>
    </citation>
    <scope>NUCLEOTIDE SEQUENCE [LARGE SCALE GENOMIC DNA]</scope>
    <source>
        <strain evidence="1 2">MIWBW</strain>
    </source>
</reference>
<keyword evidence="2" id="KW-1185">Reference proteome</keyword>
<accession>A0ABT4A460</accession>
<dbReference type="Proteomes" id="UP001207654">
    <property type="component" value="Unassembled WGS sequence"/>
</dbReference>
<dbReference type="EMBL" id="JAPNKA010000001">
    <property type="protein sequence ID" value="MCY1075742.1"/>
    <property type="molecule type" value="Genomic_DNA"/>
</dbReference>